<organism evidence="3 4">
    <name type="scientific">Cercophora scortea</name>
    <dbReference type="NCBI Taxonomy" id="314031"/>
    <lineage>
        <taxon>Eukaryota</taxon>
        <taxon>Fungi</taxon>
        <taxon>Dikarya</taxon>
        <taxon>Ascomycota</taxon>
        <taxon>Pezizomycotina</taxon>
        <taxon>Sordariomycetes</taxon>
        <taxon>Sordariomycetidae</taxon>
        <taxon>Sordariales</taxon>
        <taxon>Lasiosphaeriaceae</taxon>
        <taxon>Cercophora</taxon>
    </lineage>
</organism>
<dbReference type="Gene3D" id="1.10.510.10">
    <property type="entry name" value="Transferase(Phosphotransferase) domain 1"/>
    <property type="match status" value="1"/>
</dbReference>
<feature type="compositionally biased region" description="Polar residues" evidence="1">
    <location>
        <begin position="217"/>
        <end position="259"/>
    </location>
</feature>
<evidence type="ECO:0000259" key="2">
    <source>
        <dbReference type="PROSITE" id="PS50011"/>
    </source>
</evidence>
<reference evidence="3" key="2">
    <citation type="submission" date="2023-06" db="EMBL/GenBank/DDBJ databases">
        <authorList>
            <consortium name="Lawrence Berkeley National Laboratory"/>
            <person name="Haridas S."/>
            <person name="Hensen N."/>
            <person name="Bonometti L."/>
            <person name="Westerberg I."/>
            <person name="Brannstrom I.O."/>
            <person name="Guillou S."/>
            <person name="Cros-Aarteil S."/>
            <person name="Calhoun S."/>
            <person name="Kuo A."/>
            <person name="Mondo S."/>
            <person name="Pangilinan J."/>
            <person name="Riley R."/>
            <person name="Labutti K."/>
            <person name="Andreopoulos B."/>
            <person name="Lipzen A."/>
            <person name="Chen C."/>
            <person name="Yanf M."/>
            <person name="Daum C."/>
            <person name="Ng V."/>
            <person name="Clum A."/>
            <person name="Steindorff A."/>
            <person name="Ohm R."/>
            <person name="Martin F."/>
            <person name="Silar P."/>
            <person name="Natvig D."/>
            <person name="Lalanne C."/>
            <person name="Gautier V."/>
            <person name="Ament-Velasquez S.L."/>
            <person name="Kruys A."/>
            <person name="Hutchinson M.I."/>
            <person name="Powell A.J."/>
            <person name="Barry K."/>
            <person name="Miller A.N."/>
            <person name="Grigoriev I.V."/>
            <person name="Debuchy R."/>
            <person name="Gladieux P."/>
            <person name="Thoren M.H."/>
            <person name="Johannesson H."/>
        </authorList>
    </citation>
    <scope>NUCLEOTIDE SEQUENCE</scope>
    <source>
        <strain evidence="3">SMH4131-1</strain>
    </source>
</reference>
<evidence type="ECO:0000313" key="4">
    <source>
        <dbReference type="Proteomes" id="UP001286456"/>
    </source>
</evidence>
<dbReference type="Proteomes" id="UP001286456">
    <property type="component" value="Unassembled WGS sequence"/>
</dbReference>
<gene>
    <name evidence="3" type="ORF">B0T19DRAFT_445249</name>
</gene>
<feature type="region of interest" description="Disordered" evidence="1">
    <location>
        <begin position="442"/>
        <end position="473"/>
    </location>
</feature>
<dbReference type="PANTHER" id="PTHR44167">
    <property type="entry name" value="OVARIAN-SPECIFIC SERINE/THREONINE-PROTEIN KINASE LOK-RELATED"/>
    <property type="match status" value="1"/>
</dbReference>
<dbReference type="SUPFAM" id="SSF56112">
    <property type="entry name" value="Protein kinase-like (PK-like)"/>
    <property type="match status" value="1"/>
</dbReference>
<protein>
    <recommendedName>
        <fullName evidence="2">Protein kinase domain-containing protein</fullName>
    </recommendedName>
</protein>
<dbReference type="GO" id="GO:0005524">
    <property type="term" value="F:ATP binding"/>
    <property type="evidence" value="ECO:0007669"/>
    <property type="project" value="InterPro"/>
</dbReference>
<dbReference type="PANTHER" id="PTHR44167:SF24">
    <property type="entry name" value="SERINE_THREONINE-PROTEIN KINASE CHK2"/>
    <property type="match status" value="1"/>
</dbReference>
<dbReference type="AlphaFoldDB" id="A0AAE0IAH9"/>
<feature type="region of interest" description="Disordered" evidence="1">
    <location>
        <begin position="759"/>
        <end position="824"/>
    </location>
</feature>
<feature type="compositionally biased region" description="Pro residues" evidence="1">
    <location>
        <begin position="452"/>
        <end position="470"/>
    </location>
</feature>
<feature type="compositionally biased region" description="Acidic residues" evidence="1">
    <location>
        <begin position="170"/>
        <end position="207"/>
    </location>
</feature>
<name>A0AAE0IAH9_9PEZI</name>
<dbReference type="GO" id="GO:0005634">
    <property type="term" value="C:nucleus"/>
    <property type="evidence" value="ECO:0007669"/>
    <property type="project" value="TreeGrafter"/>
</dbReference>
<dbReference type="Pfam" id="PF00069">
    <property type="entry name" value="Pkinase"/>
    <property type="match status" value="1"/>
</dbReference>
<dbReference type="GO" id="GO:0005737">
    <property type="term" value="C:cytoplasm"/>
    <property type="evidence" value="ECO:0007669"/>
    <property type="project" value="TreeGrafter"/>
</dbReference>
<dbReference type="EMBL" id="JAUEPO010000005">
    <property type="protein sequence ID" value="KAK3321490.1"/>
    <property type="molecule type" value="Genomic_DNA"/>
</dbReference>
<keyword evidence="4" id="KW-1185">Reference proteome</keyword>
<accession>A0AAE0IAH9</accession>
<feature type="region of interest" description="Disordered" evidence="1">
    <location>
        <begin position="156"/>
        <end position="341"/>
    </location>
</feature>
<feature type="compositionally biased region" description="Basic and acidic residues" evidence="1">
    <location>
        <begin position="771"/>
        <end position="782"/>
    </location>
</feature>
<evidence type="ECO:0000313" key="3">
    <source>
        <dbReference type="EMBL" id="KAK3321490.1"/>
    </source>
</evidence>
<evidence type="ECO:0000256" key="1">
    <source>
        <dbReference type="SAM" id="MobiDB-lite"/>
    </source>
</evidence>
<dbReference type="InterPro" id="IPR000719">
    <property type="entry name" value="Prot_kinase_dom"/>
</dbReference>
<feature type="compositionally biased region" description="Basic and acidic residues" evidence="1">
    <location>
        <begin position="805"/>
        <end position="814"/>
    </location>
</feature>
<proteinExistence type="predicted"/>
<dbReference type="PROSITE" id="PS50011">
    <property type="entry name" value="PROTEIN_KINASE_DOM"/>
    <property type="match status" value="1"/>
</dbReference>
<dbReference type="GO" id="GO:0044773">
    <property type="term" value="P:mitotic DNA damage checkpoint signaling"/>
    <property type="evidence" value="ECO:0007669"/>
    <property type="project" value="TreeGrafter"/>
</dbReference>
<reference evidence="3" key="1">
    <citation type="journal article" date="2023" name="Mol. Phylogenet. Evol.">
        <title>Genome-scale phylogeny and comparative genomics of the fungal order Sordariales.</title>
        <authorList>
            <person name="Hensen N."/>
            <person name="Bonometti L."/>
            <person name="Westerberg I."/>
            <person name="Brannstrom I.O."/>
            <person name="Guillou S."/>
            <person name="Cros-Aarteil S."/>
            <person name="Calhoun S."/>
            <person name="Haridas S."/>
            <person name="Kuo A."/>
            <person name="Mondo S."/>
            <person name="Pangilinan J."/>
            <person name="Riley R."/>
            <person name="LaButti K."/>
            <person name="Andreopoulos B."/>
            <person name="Lipzen A."/>
            <person name="Chen C."/>
            <person name="Yan M."/>
            <person name="Daum C."/>
            <person name="Ng V."/>
            <person name="Clum A."/>
            <person name="Steindorff A."/>
            <person name="Ohm R.A."/>
            <person name="Martin F."/>
            <person name="Silar P."/>
            <person name="Natvig D.O."/>
            <person name="Lalanne C."/>
            <person name="Gautier V."/>
            <person name="Ament-Velasquez S.L."/>
            <person name="Kruys A."/>
            <person name="Hutchinson M.I."/>
            <person name="Powell A.J."/>
            <person name="Barry K."/>
            <person name="Miller A.N."/>
            <person name="Grigoriev I.V."/>
            <person name="Debuchy R."/>
            <person name="Gladieux P."/>
            <person name="Hiltunen Thoren M."/>
            <person name="Johannesson H."/>
        </authorList>
    </citation>
    <scope>NUCLEOTIDE SEQUENCE</scope>
    <source>
        <strain evidence="3">SMH4131-1</strain>
    </source>
</reference>
<comment type="caution">
    <text evidence="3">The sequence shown here is derived from an EMBL/GenBank/DDBJ whole genome shotgun (WGS) entry which is preliminary data.</text>
</comment>
<feature type="domain" description="Protein kinase" evidence="2">
    <location>
        <begin position="1"/>
        <end position="148"/>
    </location>
</feature>
<dbReference type="InterPro" id="IPR011009">
    <property type="entry name" value="Kinase-like_dom_sf"/>
</dbReference>
<sequence length="824" mass="92690">MTHRDISTNSIFIHHRDSDAIVVKLGDVGVPESGPQLDDMFSTPTHLAPELFEEKAWNRQSILTGYNKAVDIWALGAVLAEIVCGLPDFAKEYEGNGKQWCEAITRRLGDHLEKTKDPLASLLLNFMLRTRPEDRKEAWDCHERSQLLCGGLLRAPEINGSQNESHDSESQENDSQENESQENEIQENESQENEGEWAGNEDTDSDEGGSGVGAITETGSVRRQNQPHNTATLLTPNRTSPSISGDSNGGNEAPSQAFQRSDAPSPPTASQMRGISPPMDEPIYTNSDFGESIFAESTIEEESGLNDSGPDASTSLSAQGEPEVETNDSEAMRPRESASTLHWQHLNQKNTTAARKATRDGEISVGQLLALDEAALVQHMIRHRDDQGRIDITHVKDWDDVPEAERIQLQEKFSSVSAQVQVPQYIDFEQVASRLANIAAERESSSRNAAPLPSPPSSQQPARSPTPLPDPDAGKVFQTRCYYELVDGSGQPPVALELLNEIYKAYASYVETLEPWLDDGVPCRNVDDLGVFSRPLARWKAFRRWQRNNRGETGSEEDTLMAFQEEKRRDYESLGLTQLATSPDFGKMTQKMWDHEQVRRRREHDTIREPAAGSFEEYADAARCRLRDHDFAEEFQLLEDPRQQDQRLTWIEYLEFEYWWLDKRARSIEAARQRHERAWEKIVDSGALRPGETKESLLACDASWRFAADGKPIHTSRPASQRDPREGLINRLRKTARAYENAKAAESRQLRLVQWALSQMPGQPEPPLAKPLDKDNKRKRQEDEEEDGDAVGRPVKKPTTTSQRQGDEQDKLALHGEGQSQAPE</sequence>
<dbReference type="GO" id="GO:0004674">
    <property type="term" value="F:protein serine/threonine kinase activity"/>
    <property type="evidence" value="ECO:0007669"/>
    <property type="project" value="TreeGrafter"/>
</dbReference>